<proteinExistence type="predicted"/>
<dbReference type="Pfam" id="PF03861">
    <property type="entry name" value="ANTAR"/>
    <property type="match status" value="1"/>
</dbReference>
<dbReference type="Pfam" id="PF08447">
    <property type="entry name" value="PAS_3"/>
    <property type="match status" value="1"/>
</dbReference>
<name>A0A5B1LYZ9_9ACTN</name>
<dbReference type="AlphaFoldDB" id="A0A5B1LYZ9"/>
<gene>
    <name evidence="2" type="ORF">F0U47_15775</name>
</gene>
<dbReference type="Gene3D" id="1.10.10.10">
    <property type="entry name" value="Winged helix-like DNA-binding domain superfamily/Winged helix DNA-binding domain"/>
    <property type="match status" value="1"/>
</dbReference>
<feature type="domain" description="ANTAR" evidence="1">
    <location>
        <begin position="141"/>
        <end position="202"/>
    </location>
</feature>
<dbReference type="InterPro" id="IPR036388">
    <property type="entry name" value="WH-like_DNA-bd_sf"/>
</dbReference>
<dbReference type="EMBL" id="VUJW01000010">
    <property type="protein sequence ID" value="KAA1425811.1"/>
    <property type="molecule type" value="Genomic_DNA"/>
</dbReference>
<dbReference type="Proteomes" id="UP000324351">
    <property type="component" value="Unassembled WGS sequence"/>
</dbReference>
<dbReference type="InterPro" id="IPR013655">
    <property type="entry name" value="PAS_fold_3"/>
</dbReference>
<sequence>MERQNTPAARREQSLEAVPETIVHPYEDEDVRQTGRFAYDVRHDRWEWDDDVFAIHGYQPGEVEPTTELFLKHKHDGDRDRVEQTFKHAIATGEPFNLYYRIRASDAERRVVVVGEGLRDADGLVEKLVGYYLDLTPEFAAENAAAADAAVAAAAAARDTIEQAKGVLMLGYGLDADAAFAMLRWWSRNRNVKVREIAERLIEVARQGHFSHPGLRGLLDGLIHDLTTARQRPADRPGTNHD</sequence>
<evidence type="ECO:0000259" key="1">
    <source>
        <dbReference type="PROSITE" id="PS50921"/>
    </source>
</evidence>
<keyword evidence="3" id="KW-1185">Reference proteome</keyword>
<dbReference type="RefSeq" id="WP_149751438.1">
    <property type="nucleotide sequence ID" value="NZ_VUJW01000010.1"/>
</dbReference>
<accession>A0A5B1LYZ9</accession>
<dbReference type="Gene3D" id="3.30.450.20">
    <property type="entry name" value="PAS domain"/>
    <property type="match status" value="1"/>
</dbReference>
<dbReference type="SUPFAM" id="SSF52172">
    <property type="entry name" value="CheY-like"/>
    <property type="match status" value="1"/>
</dbReference>
<dbReference type="InterPro" id="IPR011006">
    <property type="entry name" value="CheY-like_superfamily"/>
</dbReference>
<protein>
    <submittedName>
        <fullName evidence="2">ANTAR domain-containing protein</fullName>
    </submittedName>
</protein>
<evidence type="ECO:0000313" key="2">
    <source>
        <dbReference type="EMBL" id="KAA1425811.1"/>
    </source>
</evidence>
<dbReference type="InterPro" id="IPR005561">
    <property type="entry name" value="ANTAR"/>
</dbReference>
<dbReference type="CDD" id="cd00130">
    <property type="entry name" value="PAS"/>
    <property type="match status" value="1"/>
</dbReference>
<reference evidence="2 3" key="1">
    <citation type="submission" date="2019-09" db="EMBL/GenBank/DDBJ databases">
        <title>Nocardioides panacisoli sp. nov., isolated from the soil of a ginseng field.</title>
        <authorList>
            <person name="Cho C."/>
        </authorList>
    </citation>
    <scope>NUCLEOTIDE SEQUENCE [LARGE SCALE GENOMIC DNA]</scope>
    <source>
        <strain evidence="2 3">BN140041</strain>
    </source>
</reference>
<dbReference type="InterPro" id="IPR035965">
    <property type="entry name" value="PAS-like_dom_sf"/>
</dbReference>
<organism evidence="2 3">
    <name type="scientific">Nocardioides antri</name>
    <dbReference type="NCBI Taxonomy" id="2607659"/>
    <lineage>
        <taxon>Bacteria</taxon>
        <taxon>Bacillati</taxon>
        <taxon>Actinomycetota</taxon>
        <taxon>Actinomycetes</taxon>
        <taxon>Propionibacteriales</taxon>
        <taxon>Nocardioidaceae</taxon>
        <taxon>Nocardioides</taxon>
    </lineage>
</organism>
<dbReference type="SUPFAM" id="SSF55785">
    <property type="entry name" value="PYP-like sensor domain (PAS domain)"/>
    <property type="match status" value="1"/>
</dbReference>
<dbReference type="GO" id="GO:0003723">
    <property type="term" value="F:RNA binding"/>
    <property type="evidence" value="ECO:0007669"/>
    <property type="project" value="InterPro"/>
</dbReference>
<dbReference type="PROSITE" id="PS50921">
    <property type="entry name" value="ANTAR"/>
    <property type="match status" value="1"/>
</dbReference>
<dbReference type="InterPro" id="IPR000014">
    <property type="entry name" value="PAS"/>
</dbReference>
<evidence type="ECO:0000313" key="3">
    <source>
        <dbReference type="Proteomes" id="UP000324351"/>
    </source>
</evidence>
<reference evidence="2 3" key="2">
    <citation type="submission" date="2019-09" db="EMBL/GenBank/DDBJ databases">
        <authorList>
            <person name="Jin C."/>
        </authorList>
    </citation>
    <scope>NUCLEOTIDE SEQUENCE [LARGE SCALE GENOMIC DNA]</scope>
    <source>
        <strain evidence="2 3">BN140041</strain>
    </source>
</reference>
<comment type="caution">
    <text evidence="2">The sequence shown here is derived from an EMBL/GenBank/DDBJ whole genome shotgun (WGS) entry which is preliminary data.</text>
</comment>
<dbReference type="SMART" id="SM01012">
    <property type="entry name" value="ANTAR"/>
    <property type="match status" value="1"/>
</dbReference>